<dbReference type="GO" id="GO:0005886">
    <property type="term" value="C:plasma membrane"/>
    <property type="evidence" value="ECO:0007669"/>
    <property type="project" value="UniProtKB-SubCell"/>
</dbReference>
<keyword evidence="6" id="KW-1015">Disulfide bond</keyword>
<dbReference type="SUPFAM" id="SSF49503">
    <property type="entry name" value="Cupredoxins"/>
    <property type="match status" value="1"/>
</dbReference>
<evidence type="ECO:0000256" key="3">
    <source>
        <dbReference type="ARBA" id="ARBA00022622"/>
    </source>
</evidence>
<dbReference type="GO" id="GO:0098552">
    <property type="term" value="C:side of membrane"/>
    <property type="evidence" value="ECO:0007669"/>
    <property type="project" value="UniProtKB-KW"/>
</dbReference>
<dbReference type="Proteomes" id="UP001054889">
    <property type="component" value="Unassembled WGS sequence"/>
</dbReference>
<keyword evidence="11" id="KW-0812">Transmembrane</keyword>
<evidence type="ECO:0000256" key="2">
    <source>
        <dbReference type="ARBA" id="ARBA00022475"/>
    </source>
</evidence>
<comment type="subcellular location">
    <subcellularLocation>
        <location evidence="1">Cell membrane</location>
        <topology evidence="1">Lipid-anchor</topology>
        <topology evidence="1">GPI-anchor</topology>
    </subcellularLocation>
</comment>
<dbReference type="InterPro" id="IPR041846">
    <property type="entry name" value="ENL_dom"/>
</dbReference>
<reference evidence="14" key="1">
    <citation type="journal article" date="2018" name="DNA Res.">
        <title>Multiple hybrid de novo genome assembly of finger millet, an orphan allotetraploid crop.</title>
        <authorList>
            <person name="Hatakeyama M."/>
            <person name="Aluri S."/>
            <person name="Balachadran M.T."/>
            <person name="Sivarajan S.R."/>
            <person name="Patrignani A."/>
            <person name="Gruter S."/>
            <person name="Poveda L."/>
            <person name="Shimizu-Inatsugi R."/>
            <person name="Baeten J."/>
            <person name="Francoijs K.J."/>
            <person name="Nataraja K.N."/>
            <person name="Reddy Y.A.N."/>
            <person name="Phadnis S."/>
            <person name="Ravikumar R.L."/>
            <person name="Schlapbach R."/>
            <person name="Sreeman S.M."/>
            <person name="Shimizu K.K."/>
        </authorList>
    </citation>
    <scope>NUCLEOTIDE SEQUENCE</scope>
</reference>
<dbReference type="InterPro" id="IPR008972">
    <property type="entry name" value="Cupredoxin"/>
</dbReference>
<sequence>MVKFSARRYGLGLACFAAAVAMASATQFTVGGANGWSVPPAGAESLNAWAMKNRFQIGDKLLFVYPSDEDSVLLVEPSDYNACNTSSYDKKFSDGSTVFTLDRSGAFFFISGVDANCRANEKLIVMVLAAGRNATGGAPAPTTTTTPPPSSAAPPPSSPSAPPPASPSPPPPVPNPPAPTTAPPPASSSTPAATPPSTTPPSPPTGAPPASSASPPAPETRGNGTTTGTKPSPAAGSGHHQNGAGVTVSAGLVGSVTACIVGFVAMLAL</sequence>
<dbReference type="PANTHER" id="PTHR33021">
    <property type="entry name" value="BLUE COPPER PROTEIN"/>
    <property type="match status" value="1"/>
</dbReference>
<evidence type="ECO:0000256" key="9">
    <source>
        <dbReference type="ARBA" id="ARBA00035011"/>
    </source>
</evidence>
<organism evidence="14 15">
    <name type="scientific">Eleusine coracana subsp. coracana</name>
    <dbReference type="NCBI Taxonomy" id="191504"/>
    <lineage>
        <taxon>Eukaryota</taxon>
        <taxon>Viridiplantae</taxon>
        <taxon>Streptophyta</taxon>
        <taxon>Embryophyta</taxon>
        <taxon>Tracheophyta</taxon>
        <taxon>Spermatophyta</taxon>
        <taxon>Magnoliopsida</taxon>
        <taxon>Liliopsida</taxon>
        <taxon>Poales</taxon>
        <taxon>Poaceae</taxon>
        <taxon>PACMAD clade</taxon>
        <taxon>Chloridoideae</taxon>
        <taxon>Cynodonteae</taxon>
        <taxon>Eleusininae</taxon>
        <taxon>Eleusine</taxon>
    </lineage>
</organism>
<feature type="signal peptide" evidence="12">
    <location>
        <begin position="1"/>
        <end position="25"/>
    </location>
</feature>
<dbReference type="FunFam" id="2.60.40.420:FF:000066">
    <property type="entry name" value="Early nodulin-like protein 9"/>
    <property type="match status" value="1"/>
</dbReference>
<evidence type="ECO:0000256" key="8">
    <source>
        <dbReference type="ARBA" id="ARBA00023288"/>
    </source>
</evidence>
<gene>
    <name evidence="14" type="primary">ga06536</name>
    <name evidence="14" type="ORF">PR202_ga06536</name>
</gene>
<evidence type="ECO:0000259" key="13">
    <source>
        <dbReference type="PROSITE" id="PS51485"/>
    </source>
</evidence>
<comment type="similarity">
    <text evidence="9">Belongs to the early nodulin-like (ENODL) family.</text>
</comment>
<keyword evidence="2" id="KW-1003">Cell membrane</keyword>
<feature type="chain" id="PRO_5043752860" description="Phytocyanin domain-containing protein" evidence="12">
    <location>
        <begin position="26"/>
        <end position="269"/>
    </location>
</feature>
<feature type="domain" description="Phytocyanin" evidence="13">
    <location>
        <begin position="26"/>
        <end position="129"/>
    </location>
</feature>
<proteinExistence type="inferred from homology"/>
<evidence type="ECO:0000313" key="15">
    <source>
        <dbReference type="Proteomes" id="UP001054889"/>
    </source>
</evidence>
<evidence type="ECO:0000256" key="7">
    <source>
        <dbReference type="ARBA" id="ARBA00023180"/>
    </source>
</evidence>
<dbReference type="PANTHER" id="PTHR33021:SF59">
    <property type="entry name" value="OS02G0162200 PROTEIN"/>
    <property type="match status" value="1"/>
</dbReference>
<feature type="compositionally biased region" description="Pro residues" evidence="10">
    <location>
        <begin position="146"/>
        <end position="186"/>
    </location>
</feature>
<keyword evidence="15" id="KW-1185">Reference proteome</keyword>
<evidence type="ECO:0000256" key="11">
    <source>
        <dbReference type="SAM" id="Phobius"/>
    </source>
</evidence>
<evidence type="ECO:0000256" key="5">
    <source>
        <dbReference type="ARBA" id="ARBA00023136"/>
    </source>
</evidence>
<dbReference type="InterPro" id="IPR039391">
    <property type="entry name" value="Phytocyanin-like"/>
</dbReference>
<evidence type="ECO:0000256" key="4">
    <source>
        <dbReference type="ARBA" id="ARBA00022729"/>
    </source>
</evidence>
<dbReference type="InterPro" id="IPR003245">
    <property type="entry name" value="Phytocyanin_dom"/>
</dbReference>
<accession>A0AAV5BWZ9</accession>
<keyword evidence="3" id="KW-0336">GPI-anchor</keyword>
<reference evidence="14" key="2">
    <citation type="submission" date="2021-12" db="EMBL/GenBank/DDBJ databases">
        <title>Resequencing data analysis of finger millet.</title>
        <authorList>
            <person name="Hatakeyama M."/>
            <person name="Aluri S."/>
            <person name="Balachadran M.T."/>
            <person name="Sivarajan S.R."/>
            <person name="Poveda L."/>
            <person name="Shimizu-Inatsugi R."/>
            <person name="Schlapbach R."/>
            <person name="Sreeman S.M."/>
            <person name="Shimizu K.K."/>
        </authorList>
    </citation>
    <scope>NUCLEOTIDE SEQUENCE</scope>
</reference>
<feature type="transmembrane region" description="Helical" evidence="11">
    <location>
        <begin position="248"/>
        <end position="268"/>
    </location>
</feature>
<feature type="region of interest" description="Disordered" evidence="10">
    <location>
        <begin position="136"/>
        <end position="243"/>
    </location>
</feature>
<keyword evidence="7" id="KW-0325">Glycoprotein</keyword>
<protein>
    <recommendedName>
        <fullName evidence="13">Phytocyanin domain-containing protein</fullName>
    </recommendedName>
</protein>
<comment type="caution">
    <text evidence="14">The sequence shown here is derived from an EMBL/GenBank/DDBJ whole genome shotgun (WGS) entry which is preliminary data.</text>
</comment>
<evidence type="ECO:0000256" key="10">
    <source>
        <dbReference type="SAM" id="MobiDB-lite"/>
    </source>
</evidence>
<dbReference type="GO" id="GO:0009055">
    <property type="term" value="F:electron transfer activity"/>
    <property type="evidence" value="ECO:0007669"/>
    <property type="project" value="InterPro"/>
</dbReference>
<evidence type="ECO:0000256" key="6">
    <source>
        <dbReference type="ARBA" id="ARBA00023157"/>
    </source>
</evidence>
<keyword evidence="4 12" id="KW-0732">Signal</keyword>
<dbReference type="Pfam" id="PF02298">
    <property type="entry name" value="Cu_bind_like"/>
    <property type="match status" value="1"/>
</dbReference>
<evidence type="ECO:0000256" key="12">
    <source>
        <dbReference type="SAM" id="SignalP"/>
    </source>
</evidence>
<keyword evidence="5 11" id="KW-0472">Membrane</keyword>
<feature type="compositionally biased region" description="Pro residues" evidence="10">
    <location>
        <begin position="193"/>
        <end position="207"/>
    </location>
</feature>
<dbReference type="Gene3D" id="2.60.40.420">
    <property type="entry name" value="Cupredoxins - blue copper proteins"/>
    <property type="match status" value="1"/>
</dbReference>
<dbReference type="PRINTS" id="PR01217">
    <property type="entry name" value="PRICHEXTENSN"/>
</dbReference>
<dbReference type="EMBL" id="BQKI01000003">
    <property type="protein sequence ID" value="GJM90274.1"/>
    <property type="molecule type" value="Genomic_DNA"/>
</dbReference>
<evidence type="ECO:0000256" key="1">
    <source>
        <dbReference type="ARBA" id="ARBA00004609"/>
    </source>
</evidence>
<keyword evidence="8" id="KW-0449">Lipoprotein</keyword>
<evidence type="ECO:0000313" key="14">
    <source>
        <dbReference type="EMBL" id="GJM90274.1"/>
    </source>
</evidence>
<dbReference type="PROSITE" id="PS51485">
    <property type="entry name" value="PHYTOCYANIN"/>
    <property type="match status" value="1"/>
</dbReference>
<keyword evidence="11" id="KW-1133">Transmembrane helix</keyword>
<dbReference type="CDD" id="cd11019">
    <property type="entry name" value="OsENODL1_like"/>
    <property type="match status" value="1"/>
</dbReference>
<name>A0AAV5BWZ9_ELECO</name>
<dbReference type="AlphaFoldDB" id="A0AAV5BWZ9"/>